<reference evidence="2" key="3">
    <citation type="submission" date="2015-04" db="UniProtKB">
        <authorList>
            <consortium name="EnsemblPlants"/>
        </authorList>
    </citation>
    <scope>IDENTIFICATION</scope>
    <source>
        <strain evidence="2">cv. Jemalong A17</strain>
    </source>
</reference>
<gene>
    <name evidence="1" type="ordered locus">MTR_2g043890</name>
</gene>
<evidence type="ECO:0000313" key="3">
    <source>
        <dbReference type="Proteomes" id="UP000002051"/>
    </source>
</evidence>
<dbReference type="EMBL" id="CM001218">
    <property type="protein sequence ID" value="KEH37645.1"/>
    <property type="molecule type" value="Genomic_DNA"/>
</dbReference>
<dbReference type="EnsemblPlants" id="KEH37645">
    <property type="protein sequence ID" value="KEH37645"/>
    <property type="gene ID" value="MTR_2g043890"/>
</dbReference>
<protein>
    <submittedName>
        <fullName evidence="1 2">Uncharacterized protein</fullName>
    </submittedName>
</protein>
<dbReference type="Proteomes" id="UP000002051">
    <property type="component" value="Chromosome 2"/>
</dbReference>
<keyword evidence="3" id="KW-1185">Reference proteome</keyword>
<evidence type="ECO:0000313" key="2">
    <source>
        <dbReference type="EnsemblPlants" id="KEH37645"/>
    </source>
</evidence>
<sequence>MVHVNQDFMKDVCIDDMVYKGLHVGEGDSVRILGISLLSLRSPLPWCVIGDLNDIQTVEEKKEDQGGNLLYFKAFDKQFLMLVLLIFWFKIGRHWISSTKNYEARIPKHLIPWLLKVCMCFEAHAFQNTICRVVQDLETIRRESSSLLKNLKAHDW</sequence>
<name>A0A072VHL2_MEDTR</name>
<reference evidence="1 3" key="1">
    <citation type="journal article" date="2011" name="Nature">
        <title>The Medicago genome provides insight into the evolution of rhizobial symbioses.</title>
        <authorList>
            <person name="Young N.D."/>
            <person name="Debelle F."/>
            <person name="Oldroyd G.E."/>
            <person name="Geurts R."/>
            <person name="Cannon S.B."/>
            <person name="Udvardi M.K."/>
            <person name="Benedito V.A."/>
            <person name="Mayer K.F."/>
            <person name="Gouzy J."/>
            <person name="Schoof H."/>
            <person name="Van de Peer Y."/>
            <person name="Proost S."/>
            <person name="Cook D.R."/>
            <person name="Meyers B.C."/>
            <person name="Spannagl M."/>
            <person name="Cheung F."/>
            <person name="De Mita S."/>
            <person name="Krishnakumar V."/>
            <person name="Gundlach H."/>
            <person name="Zhou S."/>
            <person name="Mudge J."/>
            <person name="Bharti A.K."/>
            <person name="Murray J.D."/>
            <person name="Naoumkina M.A."/>
            <person name="Rosen B."/>
            <person name="Silverstein K.A."/>
            <person name="Tang H."/>
            <person name="Rombauts S."/>
            <person name="Zhao P.X."/>
            <person name="Zhou P."/>
            <person name="Barbe V."/>
            <person name="Bardou P."/>
            <person name="Bechner M."/>
            <person name="Bellec A."/>
            <person name="Berger A."/>
            <person name="Berges H."/>
            <person name="Bidwell S."/>
            <person name="Bisseling T."/>
            <person name="Choisne N."/>
            <person name="Couloux A."/>
            <person name="Denny R."/>
            <person name="Deshpande S."/>
            <person name="Dai X."/>
            <person name="Doyle J.J."/>
            <person name="Dudez A.M."/>
            <person name="Farmer A.D."/>
            <person name="Fouteau S."/>
            <person name="Franken C."/>
            <person name="Gibelin C."/>
            <person name="Gish J."/>
            <person name="Goldstein S."/>
            <person name="Gonzalez A.J."/>
            <person name="Green P.J."/>
            <person name="Hallab A."/>
            <person name="Hartog M."/>
            <person name="Hua A."/>
            <person name="Humphray S.J."/>
            <person name="Jeong D.H."/>
            <person name="Jing Y."/>
            <person name="Jocker A."/>
            <person name="Kenton S.M."/>
            <person name="Kim D.J."/>
            <person name="Klee K."/>
            <person name="Lai H."/>
            <person name="Lang C."/>
            <person name="Lin S."/>
            <person name="Macmil S.L."/>
            <person name="Magdelenat G."/>
            <person name="Matthews L."/>
            <person name="McCorrison J."/>
            <person name="Monaghan E.L."/>
            <person name="Mun J.H."/>
            <person name="Najar F.Z."/>
            <person name="Nicholson C."/>
            <person name="Noirot C."/>
            <person name="O'Bleness M."/>
            <person name="Paule C.R."/>
            <person name="Poulain J."/>
            <person name="Prion F."/>
            <person name="Qin B."/>
            <person name="Qu C."/>
            <person name="Retzel E.F."/>
            <person name="Riddle C."/>
            <person name="Sallet E."/>
            <person name="Samain S."/>
            <person name="Samson N."/>
            <person name="Sanders I."/>
            <person name="Saurat O."/>
            <person name="Scarpelli C."/>
            <person name="Schiex T."/>
            <person name="Segurens B."/>
            <person name="Severin A.J."/>
            <person name="Sherrier D.J."/>
            <person name="Shi R."/>
            <person name="Sims S."/>
            <person name="Singer S.R."/>
            <person name="Sinharoy S."/>
            <person name="Sterck L."/>
            <person name="Viollet A."/>
            <person name="Wang B.B."/>
            <person name="Wang K."/>
            <person name="Wang M."/>
            <person name="Wang X."/>
            <person name="Warfsmann J."/>
            <person name="Weissenbach J."/>
            <person name="White D.D."/>
            <person name="White J.D."/>
            <person name="Wiley G.B."/>
            <person name="Wincker P."/>
            <person name="Xing Y."/>
            <person name="Yang L."/>
            <person name="Yao Z."/>
            <person name="Ying F."/>
            <person name="Zhai J."/>
            <person name="Zhou L."/>
            <person name="Zuber A."/>
            <person name="Denarie J."/>
            <person name="Dixon R.A."/>
            <person name="May G.D."/>
            <person name="Schwartz D.C."/>
            <person name="Rogers J."/>
            <person name="Quetier F."/>
            <person name="Town C.D."/>
            <person name="Roe B.A."/>
        </authorList>
    </citation>
    <scope>NUCLEOTIDE SEQUENCE [LARGE SCALE GENOMIC DNA]</scope>
    <source>
        <strain evidence="1">A17</strain>
        <strain evidence="2 3">cv. Jemalong A17</strain>
    </source>
</reference>
<dbReference type="HOGENOM" id="CLU_1689335_0_0_1"/>
<proteinExistence type="predicted"/>
<organism evidence="1 3">
    <name type="scientific">Medicago truncatula</name>
    <name type="common">Barrel medic</name>
    <name type="synonym">Medicago tribuloides</name>
    <dbReference type="NCBI Taxonomy" id="3880"/>
    <lineage>
        <taxon>Eukaryota</taxon>
        <taxon>Viridiplantae</taxon>
        <taxon>Streptophyta</taxon>
        <taxon>Embryophyta</taxon>
        <taxon>Tracheophyta</taxon>
        <taxon>Spermatophyta</taxon>
        <taxon>Magnoliopsida</taxon>
        <taxon>eudicotyledons</taxon>
        <taxon>Gunneridae</taxon>
        <taxon>Pentapetalae</taxon>
        <taxon>rosids</taxon>
        <taxon>fabids</taxon>
        <taxon>Fabales</taxon>
        <taxon>Fabaceae</taxon>
        <taxon>Papilionoideae</taxon>
        <taxon>50 kb inversion clade</taxon>
        <taxon>NPAAA clade</taxon>
        <taxon>Hologalegina</taxon>
        <taxon>IRL clade</taxon>
        <taxon>Trifolieae</taxon>
        <taxon>Medicago</taxon>
    </lineage>
</organism>
<reference evidence="1 3" key="2">
    <citation type="journal article" date="2014" name="BMC Genomics">
        <title>An improved genome release (version Mt4.0) for the model legume Medicago truncatula.</title>
        <authorList>
            <person name="Tang H."/>
            <person name="Krishnakumar V."/>
            <person name="Bidwell S."/>
            <person name="Rosen B."/>
            <person name="Chan A."/>
            <person name="Zhou S."/>
            <person name="Gentzbittel L."/>
            <person name="Childs K.L."/>
            <person name="Yandell M."/>
            <person name="Gundlach H."/>
            <person name="Mayer K.F."/>
            <person name="Schwartz D.C."/>
            <person name="Town C.D."/>
        </authorList>
    </citation>
    <scope>GENOME REANNOTATION</scope>
    <source>
        <strain evidence="1">A17</strain>
        <strain evidence="2 3">cv. Jemalong A17</strain>
    </source>
</reference>
<dbReference type="AlphaFoldDB" id="A0A072VHL2"/>
<accession>A0A072VHL2</accession>
<evidence type="ECO:0000313" key="1">
    <source>
        <dbReference type="EMBL" id="KEH37645.1"/>
    </source>
</evidence>